<evidence type="ECO:0000313" key="24">
    <source>
        <dbReference type="EMBL" id="OEK04645.1"/>
    </source>
</evidence>
<dbReference type="Gene3D" id="3.90.190.20">
    <property type="entry name" value="Mur ligase, C-terminal domain"/>
    <property type="match status" value="1"/>
</dbReference>
<feature type="domain" description="Mur ligase central" evidence="23">
    <location>
        <begin position="51"/>
        <end position="227"/>
    </location>
</feature>
<keyword evidence="9" id="KW-0436">Ligase</keyword>
<evidence type="ECO:0000256" key="18">
    <source>
        <dbReference type="ARBA" id="ARBA00047493"/>
    </source>
</evidence>
<dbReference type="InterPro" id="IPR018109">
    <property type="entry name" value="Folylpolyglutamate_synth_CS"/>
</dbReference>
<keyword evidence="12" id="KW-0067">ATP-binding</keyword>
<proteinExistence type="inferred from homology"/>
<dbReference type="NCBIfam" id="TIGR01499">
    <property type="entry name" value="folC"/>
    <property type="match status" value="1"/>
</dbReference>
<dbReference type="OrthoDB" id="9809356at2"/>
<dbReference type="InterPro" id="IPR013221">
    <property type="entry name" value="Mur_ligase_cen"/>
</dbReference>
<dbReference type="InterPro" id="IPR036615">
    <property type="entry name" value="Mur_ligase_C_dom_sf"/>
</dbReference>
<evidence type="ECO:0000256" key="6">
    <source>
        <dbReference type="ARBA" id="ARBA00013023"/>
    </source>
</evidence>
<comment type="catalytic activity">
    <reaction evidence="18">
        <text>(6S)-5,6,7,8-tetrahydrofolyl-(gamma-L-Glu)(n) + L-glutamate + ATP = (6S)-5,6,7,8-tetrahydrofolyl-(gamma-L-Glu)(n+1) + ADP + phosphate + H(+)</text>
        <dbReference type="Rhea" id="RHEA:10580"/>
        <dbReference type="Rhea" id="RHEA-COMP:14738"/>
        <dbReference type="Rhea" id="RHEA-COMP:14740"/>
        <dbReference type="ChEBI" id="CHEBI:15378"/>
        <dbReference type="ChEBI" id="CHEBI:29985"/>
        <dbReference type="ChEBI" id="CHEBI:30616"/>
        <dbReference type="ChEBI" id="CHEBI:43474"/>
        <dbReference type="ChEBI" id="CHEBI:141005"/>
        <dbReference type="ChEBI" id="CHEBI:456216"/>
        <dbReference type="EC" id="6.3.2.17"/>
    </reaction>
</comment>
<comment type="pathway">
    <text evidence="4">Cofactor biosynthesis; tetrahydrofolylpolyglutamate biosynthesis.</text>
</comment>
<dbReference type="GO" id="GO:0046872">
    <property type="term" value="F:metal ion binding"/>
    <property type="evidence" value="ECO:0007669"/>
    <property type="project" value="UniProtKB-KW"/>
</dbReference>
<evidence type="ECO:0000256" key="7">
    <source>
        <dbReference type="ARBA" id="ARBA00013025"/>
    </source>
</evidence>
<dbReference type="GO" id="GO:0046656">
    <property type="term" value="P:folic acid biosynthetic process"/>
    <property type="evidence" value="ECO:0007669"/>
    <property type="project" value="UniProtKB-KW"/>
</dbReference>
<evidence type="ECO:0000259" key="22">
    <source>
        <dbReference type="Pfam" id="PF02875"/>
    </source>
</evidence>
<evidence type="ECO:0000256" key="11">
    <source>
        <dbReference type="ARBA" id="ARBA00022741"/>
    </source>
</evidence>
<name>A0A1E5SZW0_9BACT</name>
<evidence type="ECO:0000256" key="4">
    <source>
        <dbReference type="ARBA" id="ARBA00005150"/>
    </source>
</evidence>
<dbReference type="InterPro" id="IPR036565">
    <property type="entry name" value="Mur-like_cat_sf"/>
</dbReference>
<evidence type="ECO:0000313" key="25">
    <source>
        <dbReference type="Proteomes" id="UP000095552"/>
    </source>
</evidence>
<keyword evidence="13" id="KW-0460">Magnesium</keyword>
<keyword evidence="14" id="KW-0289">Folate biosynthesis</keyword>
<dbReference type="PANTHER" id="PTHR11136:SF0">
    <property type="entry name" value="DIHYDROFOLATE SYNTHETASE-RELATED"/>
    <property type="match status" value="1"/>
</dbReference>
<dbReference type="FunFam" id="3.40.1190.10:FF:000011">
    <property type="entry name" value="Folylpolyglutamate synthase/dihydrofolate synthase"/>
    <property type="match status" value="1"/>
</dbReference>
<dbReference type="GO" id="GO:0005524">
    <property type="term" value="F:ATP binding"/>
    <property type="evidence" value="ECO:0007669"/>
    <property type="project" value="UniProtKB-KW"/>
</dbReference>
<dbReference type="EC" id="6.3.2.17" evidence="7"/>
<keyword evidence="11" id="KW-0547">Nucleotide-binding</keyword>
<comment type="function">
    <text evidence="2">Functions in two distinct reactions of the de novo folate biosynthetic pathway. Catalyzes the addition of a glutamate residue to dihydropteroate (7,8-dihydropteroate or H2Pte) to form dihydrofolate (7,8-dihydrofolate monoglutamate or H2Pte-Glu). Also catalyzes successive additions of L-glutamate to tetrahydrofolate or 10-formyltetrahydrofolate or 5,10-methylenetetrahydrofolate, leading to folylpolyglutamate derivatives.</text>
</comment>
<accession>A0A1E5SZW0</accession>
<gene>
    <name evidence="24" type="ORF">BFP71_14410</name>
</gene>
<dbReference type="PIRSF" id="PIRSF001563">
    <property type="entry name" value="Folylpolyglu_synth"/>
    <property type="match status" value="1"/>
</dbReference>
<evidence type="ECO:0000256" key="15">
    <source>
        <dbReference type="ARBA" id="ARBA00030048"/>
    </source>
</evidence>
<dbReference type="InterPro" id="IPR001645">
    <property type="entry name" value="Folylpolyglutamate_synth"/>
</dbReference>
<dbReference type="SUPFAM" id="SSF53244">
    <property type="entry name" value="MurD-like peptide ligases, peptide-binding domain"/>
    <property type="match status" value="1"/>
</dbReference>
<comment type="cofactor">
    <cofactor evidence="1">
        <name>Mg(2+)</name>
        <dbReference type="ChEBI" id="CHEBI:18420"/>
    </cofactor>
</comment>
<dbReference type="EC" id="6.3.2.12" evidence="6"/>
<evidence type="ECO:0000256" key="14">
    <source>
        <dbReference type="ARBA" id="ARBA00022909"/>
    </source>
</evidence>
<comment type="pathway">
    <text evidence="3">Cofactor biosynthesis; tetrahydrofolate biosynthesis; 7,8-dihydrofolate from 2-amino-4-hydroxy-6-hydroxymethyl-7,8-dihydropteridine diphosphate and 4-aminobenzoate: step 2/2.</text>
</comment>
<dbReference type="InterPro" id="IPR004101">
    <property type="entry name" value="Mur_ligase_C"/>
</dbReference>
<evidence type="ECO:0000256" key="20">
    <source>
        <dbReference type="ARBA" id="ARBA00049035"/>
    </source>
</evidence>
<dbReference type="GO" id="GO:0008841">
    <property type="term" value="F:dihydrofolate synthase activity"/>
    <property type="evidence" value="ECO:0007669"/>
    <property type="project" value="UniProtKB-EC"/>
</dbReference>
<dbReference type="GO" id="GO:0004326">
    <property type="term" value="F:tetrahydrofolylpolyglutamate synthase activity"/>
    <property type="evidence" value="ECO:0007669"/>
    <property type="project" value="UniProtKB-EC"/>
</dbReference>
<evidence type="ECO:0000256" key="1">
    <source>
        <dbReference type="ARBA" id="ARBA00001946"/>
    </source>
</evidence>
<dbReference type="AlphaFoldDB" id="A0A1E5SZW0"/>
<evidence type="ECO:0000256" key="8">
    <source>
        <dbReference type="ARBA" id="ARBA00019357"/>
    </source>
</evidence>
<keyword evidence="10" id="KW-0479">Metal-binding</keyword>
<comment type="catalytic activity">
    <reaction evidence="20">
        <text>(6R)-5,10-methylenetetrahydrofolyl-(gamma-L-Glu)(n) + L-glutamate + ATP = (6R)-5,10-methylenetetrahydrofolyl-(gamma-L-Glu)(n+1) + ADP + phosphate + H(+)</text>
        <dbReference type="Rhea" id="RHEA:51912"/>
        <dbReference type="Rhea" id="RHEA-COMP:13257"/>
        <dbReference type="Rhea" id="RHEA-COMP:13258"/>
        <dbReference type="ChEBI" id="CHEBI:15378"/>
        <dbReference type="ChEBI" id="CHEBI:29985"/>
        <dbReference type="ChEBI" id="CHEBI:30616"/>
        <dbReference type="ChEBI" id="CHEBI:43474"/>
        <dbReference type="ChEBI" id="CHEBI:136572"/>
        <dbReference type="ChEBI" id="CHEBI:456216"/>
        <dbReference type="EC" id="6.3.2.17"/>
    </reaction>
</comment>
<evidence type="ECO:0000256" key="13">
    <source>
        <dbReference type="ARBA" id="ARBA00022842"/>
    </source>
</evidence>
<evidence type="ECO:0000256" key="16">
    <source>
        <dbReference type="ARBA" id="ARBA00030592"/>
    </source>
</evidence>
<dbReference type="Pfam" id="PF08245">
    <property type="entry name" value="Mur_ligase_M"/>
    <property type="match status" value="1"/>
</dbReference>
<evidence type="ECO:0000256" key="17">
    <source>
        <dbReference type="ARBA" id="ARBA00032510"/>
    </source>
</evidence>
<comment type="similarity">
    <text evidence="5">Belongs to the folylpolyglutamate synthase family.</text>
</comment>
<reference evidence="24 25" key="1">
    <citation type="submission" date="2016-08" db="EMBL/GenBank/DDBJ databases">
        <title>Draft genome of Fabibacter sp. strain SK-8.</title>
        <authorList>
            <person name="Wong S.-K."/>
            <person name="Hamasaki K."/>
            <person name="Yoshizawa S."/>
        </authorList>
    </citation>
    <scope>NUCLEOTIDE SEQUENCE [LARGE SCALE GENOMIC DNA]</scope>
    <source>
        <strain evidence="24 25">SK-8</strain>
    </source>
</reference>
<evidence type="ECO:0000259" key="23">
    <source>
        <dbReference type="Pfam" id="PF08245"/>
    </source>
</evidence>
<organism evidence="24 25">
    <name type="scientific">Roseivirga misakiensis</name>
    <dbReference type="NCBI Taxonomy" id="1563681"/>
    <lineage>
        <taxon>Bacteria</taxon>
        <taxon>Pseudomonadati</taxon>
        <taxon>Bacteroidota</taxon>
        <taxon>Cytophagia</taxon>
        <taxon>Cytophagales</taxon>
        <taxon>Roseivirgaceae</taxon>
        <taxon>Roseivirga</taxon>
    </lineage>
</organism>
<dbReference type="RefSeq" id="WP_069836149.1">
    <property type="nucleotide sequence ID" value="NZ_MDGQ01000005.1"/>
</dbReference>
<keyword evidence="25" id="KW-1185">Reference proteome</keyword>
<dbReference type="Gene3D" id="3.40.1190.10">
    <property type="entry name" value="Mur-like, catalytic domain"/>
    <property type="match status" value="1"/>
</dbReference>
<comment type="caution">
    <text evidence="24">The sequence shown here is derived from an EMBL/GenBank/DDBJ whole genome shotgun (WGS) entry which is preliminary data.</text>
</comment>
<evidence type="ECO:0000256" key="19">
    <source>
        <dbReference type="ARBA" id="ARBA00047808"/>
    </source>
</evidence>
<evidence type="ECO:0000256" key="5">
    <source>
        <dbReference type="ARBA" id="ARBA00008276"/>
    </source>
</evidence>
<evidence type="ECO:0000256" key="2">
    <source>
        <dbReference type="ARBA" id="ARBA00002714"/>
    </source>
</evidence>
<comment type="catalytic activity">
    <reaction evidence="19">
        <text>10-formyltetrahydrofolyl-(gamma-L-Glu)(n) + L-glutamate + ATP = 10-formyltetrahydrofolyl-(gamma-L-Glu)(n+1) + ADP + phosphate + H(+)</text>
        <dbReference type="Rhea" id="RHEA:51904"/>
        <dbReference type="Rhea" id="RHEA-COMP:13088"/>
        <dbReference type="Rhea" id="RHEA-COMP:14300"/>
        <dbReference type="ChEBI" id="CHEBI:15378"/>
        <dbReference type="ChEBI" id="CHEBI:29985"/>
        <dbReference type="ChEBI" id="CHEBI:30616"/>
        <dbReference type="ChEBI" id="CHEBI:43474"/>
        <dbReference type="ChEBI" id="CHEBI:134413"/>
        <dbReference type="ChEBI" id="CHEBI:456216"/>
        <dbReference type="EC" id="6.3.2.17"/>
    </reaction>
</comment>
<sequence length="406" mass="45174">MNYKETQEFLFSALPMYQRIGKEAFKKDLSNTLALCKALGNPHLKFKSVHVAGTNGKGSSAHMLSAVLQQAGFKVGLYTSPHLKSFTERIRINGKAIPEEGVVDFVQQNKAAIDRIQPSFFEITVVMAFDYFAREEVDIAVIEVGLGGRLDSTNVITPEVSLITNIGFDHMEMLGDTLPKIAGEKAGIIKPEVPVVIGEKQTETSPVFEQKAKEINSKLWYGDHHQKLPQTDLMGDYQKNNIPGVLKTVEVLRELGWKVRGEDITVGLNQVVSLTGLKGRWQTLSKYPLTICDTGHNKEGFQQVLDQIARLKKPQVYMVLGFVNDKNIKDLMALIPNEYQLTFCQANIPRAMPLDRIKEIALDLQIQADYVSDVNEAIDKVRVNAKPDDLVFVGGSTFVVAEIEGL</sequence>
<protein>
    <recommendedName>
        <fullName evidence="8">Dihydrofolate synthase/folylpolyglutamate synthase</fullName>
        <ecNumber evidence="6">6.3.2.12</ecNumber>
        <ecNumber evidence="7">6.3.2.17</ecNumber>
    </recommendedName>
    <alternativeName>
        <fullName evidence="17">Folylpoly-gamma-glutamate synthetase-dihydrofolate synthetase</fullName>
    </alternativeName>
    <alternativeName>
        <fullName evidence="15">Folylpolyglutamate synthetase</fullName>
    </alternativeName>
    <alternativeName>
        <fullName evidence="16">Tetrahydrofolylpolyglutamate synthase</fullName>
    </alternativeName>
</protein>
<evidence type="ECO:0000256" key="10">
    <source>
        <dbReference type="ARBA" id="ARBA00022723"/>
    </source>
</evidence>
<evidence type="ECO:0000256" key="21">
    <source>
        <dbReference type="ARBA" id="ARBA00049161"/>
    </source>
</evidence>
<evidence type="ECO:0000256" key="9">
    <source>
        <dbReference type="ARBA" id="ARBA00022598"/>
    </source>
</evidence>
<dbReference type="Pfam" id="PF02875">
    <property type="entry name" value="Mur_ligase_C"/>
    <property type="match status" value="1"/>
</dbReference>
<dbReference type="SUPFAM" id="SSF53623">
    <property type="entry name" value="MurD-like peptide ligases, catalytic domain"/>
    <property type="match status" value="1"/>
</dbReference>
<dbReference type="GO" id="GO:0005737">
    <property type="term" value="C:cytoplasm"/>
    <property type="evidence" value="ECO:0007669"/>
    <property type="project" value="TreeGrafter"/>
</dbReference>
<comment type="catalytic activity">
    <reaction evidence="21">
        <text>7,8-dihydropteroate + L-glutamate + ATP = 7,8-dihydrofolate + ADP + phosphate + H(+)</text>
        <dbReference type="Rhea" id="RHEA:23584"/>
        <dbReference type="ChEBI" id="CHEBI:15378"/>
        <dbReference type="ChEBI" id="CHEBI:17839"/>
        <dbReference type="ChEBI" id="CHEBI:29985"/>
        <dbReference type="ChEBI" id="CHEBI:30616"/>
        <dbReference type="ChEBI" id="CHEBI:43474"/>
        <dbReference type="ChEBI" id="CHEBI:57451"/>
        <dbReference type="ChEBI" id="CHEBI:456216"/>
        <dbReference type="EC" id="6.3.2.12"/>
    </reaction>
</comment>
<dbReference type="Proteomes" id="UP000095552">
    <property type="component" value="Unassembled WGS sequence"/>
</dbReference>
<dbReference type="PANTHER" id="PTHR11136">
    <property type="entry name" value="FOLYLPOLYGLUTAMATE SYNTHASE-RELATED"/>
    <property type="match status" value="1"/>
</dbReference>
<evidence type="ECO:0000256" key="12">
    <source>
        <dbReference type="ARBA" id="ARBA00022840"/>
    </source>
</evidence>
<feature type="domain" description="Mur ligase C-terminal" evidence="22">
    <location>
        <begin position="279"/>
        <end position="396"/>
    </location>
</feature>
<dbReference type="EMBL" id="MDGQ01000005">
    <property type="protein sequence ID" value="OEK04645.1"/>
    <property type="molecule type" value="Genomic_DNA"/>
</dbReference>
<dbReference type="PROSITE" id="PS01012">
    <property type="entry name" value="FOLYLPOLYGLU_SYNT_2"/>
    <property type="match status" value="1"/>
</dbReference>
<evidence type="ECO:0000256" key="3">
    <source>
        <dbReference type="ARBA" id="ARBA00004799"/>
    </source>
</evidence>
<dbReference type="STRING" id="1563681.BFP71_14410"/>